<evidence type="ECO:0000313" key="3">
    <source>
        <dbReference type="EMBL" id="RMY32381.1"/>
    </source>
</evidence>
<dbReference type="Proteomes" id="UP000276864">
    <property type="component" value="Unassembled WGS sequence"/>
</dbReference>
<dbReference type="InterPro" id="IPR011047">
    <property type="entry name" value="Quinoprotein_ADH-like_sf"/>
</dbReference>
<organism evidence="2 4">
    <name type="scientific">Hortaea werneckii</name>
    <name type="common">Black yeast</name>
    <name type="synonym">Cladosporium werneckii</name>
    <dbReference type="NCBI Taxonomy" id="91943"/>
    <lineage>
        <taxon>Eukaryota</taxon>
        <taxon>Fungi</taxon>
        <taxon>Dikarya</taxon>
        <taxon>Ascomycota</taxon>
        <taxon>Pezizomycotina</taxon>
        <taxon>Dothideomycetes</taxon>
        <taxon>Dothideomycetidae</taxon>
        <taxon>Mycosphaerellales</taxon>
        <taxon>Teratosphaeriaceae</taxon>
        <taxon>Hortaea</taxon>
    </lineage>
</organism>
<keyword evidence="1" id="KW-1133">Transmembrane helix</keyword>
<dbReference type="PANTHER" id="PTHR35340">
    <property type="entry name" value="PQQ ENZYME REPEAT PROTEIN-RELATED"/>
    <property type="match status" value="1"/>
</dbReference>
<evidence type="ECO:0000313" key="2">
    <source>
        <dbReference type="EMBL" id="RMY16872.1"/>
    </source>
</evidence>
<dbReference type="SUPFAM" id="SSF50998">
    <property type="entry name" value="Quinoprotein alcohol dehydrogenase-like"/>
    <property type="match status" value="1"/>
</dbReference>
<gene>
    <name evidence="3" type="ORF">D0866_06650</name>
    <name evidence="2" type="ORF">D0867_06374</name>
</gene>
<dbReference type="AlphaFoldDB" id="A0A3M6ZNX0"/>
<proteinExistence type="predicted"/>
<dbReference type="InterPro" id="IPR015943">
    <property type="entry name" value="WD40/YVTN_repeat-like_dom_sf"/>
</dbReference>
<feature type="transmembrane region" description="Helical" evidence="1">
    <location>
        <begin position="17"/>
        <end position="36"/>
    </location>
</feature>
<comment type="caution">
    <text evidence="2">The sequence shown here is derived from an EMBL/GenBank/DDBJ whole genome shotgun (WGS) entry which is preliminary data.</text>
</comment>
<protein>
    <recommendedName>
        <fullName evidence="6">Arylsulfotransferase N-terminal domain-containing protein</fullName>
    </recommendedName>
</protein>
<dbReference type="Pfam" id="PF14269">
    <property type="entry name" value="Arylsulfotran_2"/>
    <property type="match status" value="1"/>
</dbReference>
<name>A0A3M6ZNX0_HORWE</name>
<evidence type="ECO:0008006" key="6">
    <source>
        <dbReference type="Google" id="ProtNLM"/>
    </source>
</evidence>
<dbReference type="EMBL" id="QWIM01000639">
    <property type="protein sequence ID" value="RMY32381.1"/>
    <property type="molecule type" value="Genomic_DNA"/>
</dbReference>
<dbReference type="OrthoDB" id="202289at2759"/>
<accession>A0A3M6ZNX0</accession>
<dbReference type="PANTHER" id="PTHR35340:SF5">
    <property type="entry name" value="ASST-DOMAIN-CONTAINING PROTEIN"/>
    <property type="match status" value="1"/>
</dbReference>
<evidence type="ECO:0000256" key="1">
    <source>
        <dbReference type="SAM" id="Phobius"/>
    </source>
</evidence>
<dbReference type="Proteomes" id="UP000271337">
    <property type="component" value="Unassembled WGS sequence"/>
</dbReference>
<dbReference type="Gene3D" id="2.130.10.10">
    <property type="entry name" value="YVTN repeat-like/Quinoprotein amine dehydrogenase"/>
    <property type="match status" value="1"/>
</dbReference>
<reference evidence="4 5" key="1">
    <citation type="journal article" date="2018" name="BMC Genomics">
        <title>Genomic evidence for intraspecific hybridization in a clonal and extremely halotolerant yeast.</title>
        <authorList>
            <person name="Gostincar C."/>
            <person name="Stajich J.E."/>
            <person name="Zupancic J."/>
            <person name="Zalar P."/>
            <person name="Gunde-Cimerman N."/>
        </authorList>
    </citation>
    <scope>NUCLEOTIDE SEQUENCE [LARGE SCALE GENOMIC DNA]</scope>
    <source>
        <strain evidence="3 5">EXF-6651</strain>
        <strain evidence="2 4">EXF-6669</strain>
    </source>
</reference>
<keyword evidence="1" id="KW-0812">Transmembrane</keyword>
<dbReference type="EMBL" id="QWIL01000617">
    <property type="protein sequence ID" value="RMY16872.1"/>
    <property type="molecule type" value="Genomic_DNA"/>
</dbReference>
<sequence>MRDIATDLYAERLETQLIVLTLIAQGFALVQLVAIARLPRNQETMEQNVIRRRGTGLRGIDSSKVSPGYTLFAHLTSPGIVRMIDNTGVEVRRWYLPARPGRHVRILPNGNLAYNGVHPDAPRLFPLWQKYRGGLMIQIDPSGKTVQRWEDPLAHHDQNHLDDGTLLYTTLQPLSDAGAATVQSGIPGTEAPDGKIYSDCIKHVDPRTGELLWFWRLIEHVGPSVFPLQPHYTRDHYPLINSVALLRDGNILASLRSVSAVIIIHRDTGKVIWHLDSTVVAQQHHATEMEDDSILIFDNGVYRHHESFPYSRVIQVDRAAKQKVWQYREKNPMTFFTPFMGGAQRLANGNTLITEAANGRIFEVTGEGEMVWEYVVDTFATYEGLDATELEGMFDYPANAIFRAYKYTPEEVPWLPEVSAVNEGQTTDHAVQVKL</sequence>
<dbReference type="VEuPathDB" id="FungiDB:BTJ68_01178"/>
<dbReference type="InterPro" id="IPR053143">
    <property type="entry name" value="Arylsulfate_ST"/>
</dbReference>
<evidence type="ECO:0000313" key="5">
    <source>
        <dbReference type="Proteomes" id="UP000276864"/>
    </source>
</evidence>
<dbReference type="InterPro" id="IPR039535">
    <property type="entry name" value="ASST-like"/>
</dbReference>
<keyword evidence="1" id="KW-0472">Membrane</keyword>
<evidence type="ECO:0000313" key="4">
    <source>
        <dbReference type="Proteomes" id="UP000271337"/>
    </source>
</evidence>